<name>A0A9P9ZCD4_9POAL</name>
<organism evidence="2 3">
    <name type="scientific">Rhynchospora breviuscula</name>
    <dbReference type="NCBI Taxonomy" id="2022672"/>
    <lineage>
        <taxon>Eukaryota</taxon>
        <taxon>Viridiplantae</taxon>
        <taxon>Streptophyta</taxon>
        <taxon>Embryophyta</taxon>
        <taxon>Tracheophyta</taxon>
        <taxon>Spermatophyta</taxon>
        <taxon>Magnoliopsida</taxon>
        <taxon>Liliopsida</taxon>
        <taxon>Poales</taxon>
        <taxon>Cyperaceae</taxon>
        <taxon>Cyperoideae</taxon>
        <taxon>Rhynchosporeae</taxon>
        <taxon>Rhynchospora</taxon>
    </lineage>
</organism>
<keyword evidence="3" id="KW-1185">Reference proteome</keyword>
<keyword evidence="1" id="KW-1133">Transmembrane helix</keyword>
<dbReference type="PANTHER" id="PTHR46610:SF20">
    <property type="entry name" value="OS05G0181300 PROTEIN"/>
    <property type="match status" value="1"/>
</dbReference>
<sequence length="161" mass="18432">MDPKSNDATAAAAKLPFQEQNNNGVPRLCDRFDFFHMIAFLFITYNAILSIYRSRSRGTPWDLAFVISCYSELMLILYLRRHKNLGTDAPAEQKYQLKFVVWVLTTLLIVTFPFKVSEIMPLSLKIVVWGMSGSMIIAGFYAVFVFNNYVKVAIGEQENKL</sequence>
<protein>
    <submittedName>
        <fullName evidence="2">Uncharacterized protein</fullName>
    </submittedName>
</protein>
<dbReference type="AlphaFoldDB" id="A0A9P9ZCD4"/>
<feature type="transmembrane region" description="Helical" evidence="1">
    <location>
        <begin position="99"/>
        <end position="114"/>
    </location>
</feature>
<comment type="caution">
    <text evidence="2">The sequence shown here is derived from an EMBL/GenBank/DDBJ whole genome shotgun (WGS) entry which is preliminary data.</text>
</comment>
<keyword evidence="1" id="KW-0812">Transmembrane</keyword>
<gene>
    <name evidence="2" type="ORF">LUZ63_016856</name>
</gene>
<feature type="transmembrane region" description="Helical" evidence="1">
    <location>
        <begin position="34"/>
        <end position="52"/>
    </location>
</feature>
<evidence type="ECO:0000256" key="1">
    <source>
        <dbReference type="SAM" id="Phobius"/>
    </source>
</evidence>
<dbReference type="EMBL" id="JAMQYH010000005">
    <property type="protein sequence ID" value="KAJ1685466.1"/>
    <property type="molecule type" value="Genomic_DNA"/>
</dbReference>
<dbReference type="Pfam" id="PF20100">
    <property type="entry name" value="DUF6490"/>
    <property type="match status" value="1"/>
</dbReference>
<dbReference type="OrthoDB" id="667717at2759"/>
<reference evidence="2" key="1">
    <citation type="journal article" date="2022" name="Cell">
        <title>Repeat-based holocentromeres influence genome architecture and karyotype evolution.</title>
        <authorList>
            <person name="Hofstatter P.G."/>
            <person name="Thangavel G."/>
            <person name="Lux T."/>
            <person name="Neumann P."/>
            <person name="Vondrak T."/>
            <person name="Novak P."/>
            <person name="Zhang M."/>
            <person name="Costa L."/>
            <person name="Castellani M."/>
            <person name="Scott A."/>
            <person name="Toegelov H."/>
            <person name="Fuchs J."/>
            <person name="Mata-Sucre Y."/>
            <person name="Dias Y."/>
            <person name="Vanzela A.L.L."/>
            <person name="Huettel B."/>
            <person name="Almeida C.C.S."/>
            <person name="Simkova H."/>
            <person name="Souza G."/>
            <person name="Pedrosa-Harand A."/>
            <person name="Macas J."/>
            <person name="Mayer K.F.X."/>
            <person name="Houben A."/>
            <person name="Marques A."/>
        </authorList>
    </citation>
    <scope>NUCLEOTIDE SEQUENCE</scope>
    <source>
        <strain evidence="2">RhyBre1mFocal</strain>
    </source>
</reference>
<feature type="transmembrane region" description="Helical" evidence="1">
    <location>
        <begin position="59"/>
        <end position="79"/>
    </location>
</feature>
<dbReference type="PANTHER" id="PTHR46610">
    <property type="entry name" value="OS05G0181300 PROTEIN"/>
    <property type="match status" value="1"/>
</dbReference>
<evidence type="ECO:0000313" key="3">
    <source>
        <dbReference type="Proteomes" id="UP001151287"/>
    </source>
</evidence>
<feature type="transmembrane region" description="Helical" evidence="1">
    <location>
        <begin position="126"/>
        <end position="146"/>
    </location>
</feature>
<proteinExistence type="predicted"/>
<dbReference type="InterPro" id="IPR045501">
    <property type="entry name" value="DUF6490"/>
</dbReference>
<dbReference type="SUPFAM" id="SSF81321">
    <property type="entry name" value="Family A G protein-coupled receptor-like"/>
    <property type="match status" value="1"/>
</dbReference>
<accession>A0A9P9ZCD4</accession>
<dbReference type="Proteomes" id="UP001151287">
    <property type="component" value="Unassembled WGS sequence"/>
</dbReference>
<keyword evidence="1" id="KW-0472">Membrane</keyword>
<evidence type="ECO:0000313" key="2">
    <source>
        <dbReference type="EMBL" id="KAJ1685466.1"/>
    </source>
</evidence>